<accession>A0A4R4Z9S3</accession>
<dbReference type="InterPro" id="IPR050523">
    <property type="entry name" value="AKR_Detox_Biosynth"/>
</dbReference>
<dbReference type="EMBL" id="SMKX01000094">
    <property type="protein sequence ID" value="TDD54460.1"/>
    <property type="molecule type" value="Genomic_DNA"/>
</dbReference>
<evidence type="ECO:0000259" key="1">
    <source>
        <dbReference type="Pfam" id="PF00248"/>
    </source>
</evidence>
<dbReference type="Pfam" id="PF00248">
    <property type="entry name" value="Aldo_ket_red"/>
    <property type="match status" value="1"/>
</dbReference>
<dbReference type="OrthoDB" id="3664926at2"/>
<keyword evidence="3" id="KW-1185">Reference proteome</keyword>
<dbReference type="Gene3D" id="3.20.20.100">
    <property type="entry name" value="NADP-dependent oxidoreductase domain"/>
    <property type="match status" value="1"/>
</dbReference>
<evidence type="ECO:0000313" key="2">
    <source>
        <dbReference type="EMBL" id="TDD54460.1"/>
    </source>
</evidence>
<gene>
    <name evidence="2" type="ORF">E1263_27160</name>
</gene>
<organism evidence="2 3">
    <name type="scientific">Kribbella antibiotica</name>
    <dbReference type="NCBI Taxonomy" id="190195"/>
    <lineage>
        <taxon>Bacteria</taxon>
        <taxon>Bacillati</taxon>
        <taxon>Actinomycetota</taxon>
        <taxon>Actinomycetes</taxon>
        <taxon>Propionibacteriales</taxon>
        <taxon>Kribbellaceae</taxon>
        <taxon>Kribbella</taxon>
    </lineage>
</organism>
<dbReference type="PANTHER" id="PTHR43364">
    <property type="entry name" value="NADH-SPECIFIC METHYLGLYOXAL REDUCTASE-RELATED"/>
    <property type="match status" value="1"/>
</dbReference>
<evidence type="ECO:0000313" key="3">
    <source>
        <dbReference type="Proteomes" id="UP000295124"/>
    </source>
</evidence>
<dbReference type="InterPro" id="IPR036812">
    <property type="entry name" value="NAD(P)_OxRdtase_dom_sf"/>
</dbReference>
<dbReference type="SUPFAM" id="SSF51430">
    <property type="entry name" value="NAD(P)-linked oxidoreductase"/>
    <property type="match status" value="1"/>
</dbReference>
<sequence>MSELNLALGAMEFGTRIDEKTSFALLDQYVAEGGEWIDTANCYAFWQSETGFGGQSEELLGRWLARRPGVREKVRIATKVGWEPTVAGGFPEQTEGLGSAAIDAAVEISLGRLGIDHIDLYWAHRDDRNTPLDETIGAFGRHHAAGTLGQVGLSNWAIWRVERARGLAAELGVVEPTALQLRYSYLQPRPFVRGHIHNHRFGWVSDEVLDYVENQEQWDLWAYSPLMTGAYERDDRPIEEAFEHPGTTRRLEALDKVAAELGVSRSSVVVAWLCGGTPSVRPIIGASKPAQLTAAIAGARLELTTDLYAELDRPW</sequence>
<name>A0A4R4Z9S3_9ACTN</name>
<dbReference type="AlphaFoldDB" id="A0A4R4Z9S3"/>
<dbReference type="GO" id="GO:0005829">
    <property type="term" value="C:cytosol"/>
    <property type="evidence" value="ECO:0007669"/>
    <property type="project" value="TreeGrafter"/>
</dbReference>
<comment type="caution">
    <text evidence="2">The sequence shown here is derived from an EMBL/GenBank/DDBJ whole genome shotgun (WGS) entry which is preliminary data.</text>
</comment>
<dbReference type="RefSeq" id="WP_132172325.1">
    <property type="nucleotide sequence ID" value="NZ_SMKX01000094.1"/>
</dbReference>
<reference evidence="2 3" key="1">
    <citation type="submission" date="2019-03" db="EMBL/GenBank/DDBJ databases">
        <title>Draft genome sequences of novel Actinobacteria.</title>
        <authorList>
            <person name="Sahin N."/>
            <person name="Ay H."/>
            <person name="Saygin H."/>
        </authorList>
    </citation>
    <scope>NUCLEOTIDE SEQUENCE [LARGE SCALE GENOMIC DNA]</scope>
    <source>
        <strain evidence="2 3">JCM 13523</strain>
    </source>
</reference>
<dbReference type="Proteomes" id="UP000295124">
    <property type="component" value="Unassembled WGS sequence"/>
</dbReference>
<dbReference type="PANTHER" id="PTHR43364:SF6">
    <property type="entry name" value="OXIDOREDUCTASE-RELATED"/>
    <property type="match status" value="1"/>
</dbReference>
<proteinExistence type="predicted"/>
<protein>
    <submittedName>
        <fullName evidence="2">Aldo/keto reductase</fullName>
    </submittedName>
</protein>
<dbReference type="InterPro" id="IPR023210">
    <property type="entry name" value="NADP_OxRdtase_dom"/>
</dbReference>
<feature type="domain" description="NADP-dependent oxidoreductase" evidence="1">
    <location>
        <begin position="6"/>
        <end position="313"/>
    </location>
</feature>